<feature type="compositionally biased region" description="Polar residues" evidence="1">
    <location>
        <begin position="9"/>
        <end position="24"/>
    </location>
</feature>
<evidence type="ECO:0000256" key="1">
    <source>
        <dbReference type="SAM" id="MobiDB-lite"/>
    </source>
</evidence>
<reference evidence="3" key="1">
    <citation type="submission" date="2022-11" db="UniProtKB">
        <authorList>
            <consortium name="WormBaseParasite"/>
        </authorList>
    </citation>
    <scope>IDENTIFICATION</scope>
</reference>
<organism evidence="2 3">
    <name type="scientific">Ditylenchus dipsaci</name>
    <dbReference type="NCBI Taxonomy" id="166011"/>
    <lineage>
        <taxon>Eukaryota</taxon>
        <taxon>Metazoa</taxon>
        <taxon>Ecdysozoa</taxon>
        <taxon>Nematoda</taxon>
        <taxon>Chromadorea</taxon>
        <taxon>Rhabditida</taxon>
        <taxon>Tylenchina</taxon>
        <taxon>Tylenchomorpha</taxon>
        <taxon>Sphaerularioidea</taxon>
        <taxon>Anguinidae</taxon>
        <taxon>Anguininae</taxon>
        <taxon>Ditylenchus</taxon>
    </lineage>
</organism>
<dbReference type="WBParaSite" id="jg22767">
    <property type="protein sequence ID" value="jg22767"/>
    <property type="gene ID" value="jg22767"/>
</dbReference>
<evidence type="ECO:0000313" key="3">
    <source>
        <dbReference type="WBParaSite" id="jg22767"/>
    </source>
</evidence>
<feature type="region of interest" description="Disordered" evidence="1">
    <location>
        <begin position="1"/>
        <end position="30"/>
    </location>
</feature>
<dbReference type="AlphaFoldDB" id="A0A915DTV1"/>
<sequence>MNKREIELDTSSENINGGTEQNANLYKKGTGVTPHPLVTLNPGNSVCQTNKQNIAAHHIANHCHTSC</sequence>
<proteinExistence type="predicted"/>
<accession>A0A915DTV1</accession>
<dbReference type="Proteomes" id="UP000887574">
    <property type="component" value="Unplaced"/>
</dbReference>
<name>A0A915DTV1_9BILA</name>
<evidence type="ECO:0000313" key="2">
    <source>
        <dbReference type="Proteomes" id="UP000887574"/>
    </source>
</evidence>
<protein>
    <submittedName>
        <fullName evidence="3">Uncharacterized protein</fullName>
    </submittedName>
</protein>
<keyword evidence="2" id="KW-1185">Reference proteome</keyword>